<protein>
    <recommendedName>
        <fullName evidence="3 5">Regulatory protein RecX</fullName>
    </recommendedName>
</protein>
<comment type="similarity">
    <text evidence="2 5">Belongs to the RecX family.</text>
</comment>
<dbReference type="RefSeq" id="WP_098460091.1">
    <property type="nucleotide sequence ID" value="NZ_PDJC01000001.1"/>
</dbReference>
<proteinExistence type="inferred from homology"/>
<evidence type="ECO:0000256" key="6">
    <source>
        <dbReference type="SAM" id="MobiDB-lite"/>
    </source>
</evidence>
<dbReference type="GO" id="GO:0005737">
    <property type="term" value="C:cytoplasm"/>
    <property type="evidence" value="ECO:0007669"/>
    <property type="project" value="UniProtKB-SubCell"/>
</dbReference>
<evidence type="ECO:0000256" key="3">
    <source>
        <dbReference type="ARBA" id="ARBA00018111"/>
    </source>
</evidence>
<dbReference type="Pfam" id="PF21982">
    <property type="entry name" value="RecX_HTH1"/>
    <property type="match status" value="1"/>
</dbReference>
<dbReference type="InterPro" id="IPR053924">
    <property type="entry name" value="RecX_HTH_2nd"/>
</dbReference>
<evidence type="ECO:0000259" key="7">
    <source>
        <dbReference type="Pfam" id="PF02631"/>
    </source>
</evidence>
<dbReference type="Pfam" id="PF02631">
    <property type="entry name" value="RecX_HTH2"/>
    <property type="match status" value="1"/>
</dbReference>
<comment type="caution">
    <text evidence="10">The sequence shown here is derived from an EMBL/GenBank/DDBJ whole genome shotgun (WGS) entry which is preliminary data.</text>
</comment>
<evidence type="ECO:0000256" key="1">
    <source>
        <dbReference type="ARBA" id="ARBA00004496"/>
    </source>
</evidence>
<evidence type="ECO:0000256" key="5">
    <source>
        <dbReference type="HAMAP-Rule" id="MF_01114"/>
    </source>
</evidence>
<dbReference type="Gene3D" id="1.10.10.10">
    <property type="entry name" value="Winged helix-like DNA-binding domain superfamily/Winged helix DNA-binding domain"/>
    <property type="match status" value="3"/>
</dbReference>
<feature type="domain" description="RecX third three-helical" evidence="8">
    <location>
        <begin position="124"/>
        <end position="170"/>
    </location>
</feature>
<name>A0A2A9CR54_9ACTN</name>
<keyword evidence="4 5" id="KW-0963">Cytoplasm</keyword>
<dbReference type="GO" id="GO:0006282">
    <property type="term" value="P:regulation of DNA repair"/>
    <property type="evidence" value="ECO:0007669"/>
    <property type="project" value="UniProtKB-UniRule"/>
</dbReference>
<dbReference type="InterPro" id="IPR053926">
    <property type="entry name" value="RecX_HTH_1st"/>
</dbReference>
<sequence length="188" mass="20469">MSARTPAGRVLSEQPEDSPTAVDQAADPLAVAREIALRQLTVRARSRQELAKALARKGVPEATAEQVLDRLTEVGLIDDAAFARDWLAAGGRRQRSRRALMAELGEKGVDREIIQDAVAELDSDQDYAVARAYAERKAVSLARLEPQVRYRRLTGALARRGFPSSVVAQVAREVLADLDVLDGGELEV</sequence>
<feature type="region of interest" description="Disordered" evidence="6">
    <location>
        <begin position="1"/>
        <end position="25"/>
    </location>
</feature>
<dbReference type="PANTHER" id="PTHR33602">
    <property type="entry name" value="REGULATORY PROTEIN RECX FAMILY PROTEIN"/>
    <property type="match status" value="1"/>
</dbReference>
<dbReference type="InterPro" id="IPR003783">
    <property type="entry name" value="Regulatory_RecX"/>
</dbReference>
<evidence type="ECO:0000259" key="8">
    <source>
        <dbReference type="Pfam" id="PF21981"/>
    </source>
</evidence>
<evidence type="ECO:0000256" key="2">
    <source>
        <dbReference type="ARBA" id="ARBA00009695"/>
    </source>
</evidence>
<dbReference type="EMBL" id="PDJC01000001">
    <property type="protein sequence ID" value="PFG16565.1"/>
    <property type="molecule type" value="Genomic_DNA"/>
</dbReference>
<keyword evidence="11" id="KW-1185">Reference proteome</keyword>
<reference evidence="10 11" key="1">
    <citation type="submission" date="2017-10" db="EMBL/GenBank/DDBJ databases">
        <title>Sequencing the genomes of 1000 actinobacteria strains.</title>
        <authorList>
            <person name="Klenk H.-P."/>
        </authorList>
    </citation>
    <scope>NUCLEOTIDE SEQUENCE [LARGE SCALE GENOMIC DNA]</scope>
    <source>
        <strain evidence="10 11">DSM 15597</strain>
    </source>
</reference>
<organism evidence="10 11">
    <name type="scientific">Propionicimonas paludicola</name>
    <dbReference type="NCBI Taxonomy" id="185243"/>
    <lineage>
        <taxon>Bacteria</taxon>
        <taxon>Bacillati</taxon>
        <taxon>Actinomycetota</taxon>
        <taxon>Actinomycetes</taxon>
        <taxon>Propionibacteriales</taxon>
        <taxon>Nocardioidaceae</taxon>
        <taxon>Propionicimonas</taxon>
    </lineage>
</organism>
<accession>A0A2A9CR54</accession>
<dbReference type="Pfam" id="PF21981">
    <property type="entry name" value="RecX_HTH3"/>
    <property type="match status" value="1"/>
</dbReference>
<evidence type="ECO:0000259" key="9">
    <source>
        <dbReference type="Pfam" id="PF21982"/>
    </source>
</evidence>
<dbReference type="InterPro" id="IPR036388">
    <property type="entry name" value="WH-like_DNA-bd_sf"/>
</dbReference>
<feature type="domain" description="RecX first three-helical" evidence="9">
    <location>
        <begin position="32"/>
        <end position="71"/>
    </location>
</feature>
<evidence type="ECO:0000313" key="10">
    <source>
        <dbReference type="EMBL" id="PFG16565.1"/>
    </source>
</evidence>
<dbReference type="HAMAP" id="MF_01114">
    <property type="entry name" value="RecX"/>
    <property type="match status" value="1"/>
</dbReference>
<comment type="function">
    <text evidence="5">Modulates RecA activity.</text>
</comment>
<comment type="subcellular location">
    <subcellularLocation>
        <location evidence="1 5">Cytoplasm</location>
    </subcellularLocation>
</comment>
<dbReference type="AlphaFoldDB" id="A0A2A9CR54"/>
<feature type="domain" description="RecX second three-helical" evidence="7">
    <location>
        <begin position="78"/>
        <end position="117"/>
    </location>
</feature>
<dbReference type="PANTHER" id="PTHR33602:SF1">
    <property type="entry name" value="REGULATORY PROTEIN RECX FAMILY PROTEIN"/>
    <property type="match status" value="1"/>
</dbReference>
<dbReference type="InterPro" id="IPR053925">
    <property type="entry name" value="RecX_HTH_3rd"/>
</dbReference>
<evidence type="ECO:0000256" key="4">
    <source>
        <dbReference type="ARBA" id="ARBA00022490"/>
    </source>
</evidence>
<gene>
    <name evidence="5" type="primary">recX</name>
    <name evidence="10" type="ORF">ATK74_1112</name>
</gene>
<evidence type="ECO:0000313" key="11">
    <source>
        <dbReference type="Proteomes" id="UP000226079"/>
    </source>
</evidence>
<dbReference type="Proteomes" id="UP000226079">
    <property type="component" value="Unassembled WGS sequence"/>
</dbReference>
<dbReference type="OrthoDB" id="5244465at2"/>